<keyword evidence="1" id="KW-0812">Transmembrane</keyword>
<sequence>MSAEQQTPVQEENKIEAGTILKQKREELGLTQQQVADRLRLRRSIIENIELNQFESEQVATFTRGYLRSYARVVGIKESVVLCALDDCGEAQHEEHEMQSFSQKTNKEKHDSRIMTLTWGIFAIIVGISSVWWWQNQENSAVELTTATEQEMKIEQELAENKELDFAAVEPSLINESPEGQQVVEQPLEEVTTPVETATAEPEIVEQPTEVAQEITEPAEPEVVTEQVTEPVVVAEQKQPEKESANSSEPVVANLLEMSFSDDCWIQVKDATGKTLATGIKKAGQDLQVSGERPYNVILGAPENVSMTLSSEPVDLSGYTSGKVARFTLP</sequence>
<feature type="transmembrane region" description="Helical" evidence="1">
    <location>
        <begin position="114"/>
        <end position="134"/>
    </location>
</feature>
<dbReference type="PANTHER" id="PTHR34475:SF1">
    <property type="entry name" value="CYTOSKELETON PROTEIN RODZ"/>
    <property type="match status" value="1"/>
</dbReference>
<dbReference type="PROSITE" id="PS50943">
    <property type="entry name" value="HTH_CROC1"/>
    <property type="match status" value="1"/>
</dbReference>
<comment type="caution">
    <text evidence="3">The sequence shown here is derived from an EMBL/GenBank/DDBJ whole genome shotgun (WGS) entry which is preliminary data.</text>
</comment>
<dbReference type="SMART" id="SM00530">
    <property type="entry name" value="HTH_XRE"/>
    <property type="match status" value="1"/>
</dbReference>
<reference evidence="3 4" key="1">
    <citation type="submission" date="2019-09" db="EMBL/GenBank/DDBJ databases">
        <title>Draft genome sequencing and comparative genomics of hatchery-associated Vibrios.</title>
        <authorList>
            <person name="Kehlet-Delgado H."/>
            <person name="Mueller R.S."/>
        </authorList>
    </citation>
    <scope>NUCLEOTIDE SEQUENCE [LARGE SCALE GENOMIC DNA]</scope>
    <source>
        <strain evidence="3 4">09-121-3</strain>
    </source>
</reference>
<dbReference type="InterPro" id="IPR010982">
    <property type="entry name" value="Lambda_DNA-bd_dom_sf"/>
</dbReference>
<gene>
    <name evidence="3" type="primary">rodZ</name>
    <name evidence="3" type="ORF">F0238_17415</name>
</gene>
<evidence type="ECO:0000259" key="2">
    <source>
        <dbReference type="PROSITE" id="PS50943"/>
    </source>
</evidence>
<dbReference type="Pfam" id="PF13413">
    <property type="entry name" value="HTH_25"/>
    <property type="match status" value="1"/>
</dbReference>
<dbReference type="InterPro" id="IPR001387">
    <property type="entry name" value="Cro/C1-type_HTH"/>
</dbReference>
<evidence type="ECO:0000256" key="1">
    <source>
        <dbReference type="SAM" id="Phobius"/>
    </source>
</evidence>
<dbReference type="GO" id="GO:0003677">
    <property type="term" value="F:DNA binding"/>
    <property type="evidence" value="ECO:0007669"/>
    <property type="project" value="InterPro"/>
</dbReference>
<dbReference type="SUPFAM" id="SSF47413">
    <property type="entry name" value="lambda repressor-like DNA-binding domains"/>
    <property type="match status" value="1"/>
</dbReference>
<dbReference type="InterPro" id="IPR025194">
    <property type="entry name" value="RodZ-like_C"/>
</dbReference>
<accession>A0AAP6ZUM3</accession>
<keyword evidence="1" id="KW-0472">Membrane</keyword>
<keyword evidence="1" id="KW-1133">Transmembrane helix</keyword>
<dbReference type="Proteomes" id="UP000576645">
    <property type="component" value="Unassembled WGS sequence"/>
</dbReference>
<dbReference type="Gene3D" id="1.10.260.40">
    <property type="entry name" value="lambda repressor-like DNA-binding domains"/>
    <property type="match status" value="1"/>
</dbReference>
<dbReference type="RefSeq" id="WP_171353293.1">
    <property type="nucleotide sequence ID" value="NZ_VTXP01000009.1"/>
</dbReference>
<dbReference type="InterPro" id="IPR050400">
    <property type="entry name" value="Bact_Cytoskel_RodZ"/>
</dbReference>
<dbReference type="CDD" id="cd00093">
    <property type="entry name" value="HTH_XRE"/>
    <property type="match status" value="1"/>
</dbReference>
<dbReference type="PANTHER" id="PTHR34475">
    <property type="match status" value="1"/>
</dbReference>
<dbReference type="AlphaFoldDB" id="A0AAP6ZUM3"/>
<organism evidence="3 4">
    <name type="scientific">Vibrio coralliilyticus</name>
    <dbReference type="NCBI Taxonomy" id="190893"/>
    <lineage>
        <taxon>Bacteria</taxon>
        <taxon>Pseudomonadati</taxon>
        <taxon>Pseudomonadota</taxon>
        <taxon>Gammaproteobacteria</taxon>
        <taxon>Vibrionales</taxon>
        <taxon>Vibrionaceae</taxon>
        <taxon>Vibrio</taxon>
    </lineage>
</organism>
<feature type="domain" description="HTH cro/C1-type" evidence="2">
    <location>
        <begin position="21"/>
        <end position="53"/>
    </location>
</feature>
<dbReference type="EMBL" id="VTXP01000009">
    <property type="protein sequence ID" value="NOJ24509.1"/>
    <property type="molecule type" value="Genomic_DNA"/>
</dbReference>
<dbReference type="NCBIfam" id="NF008109">
    <property type="entry name" value="PRK10856.1"/>
    <property type="match status" value="1"/>
</dbReference>
<name>A0AAP6ZUM3_9VIBR</name>
<evidence type="ECO:0000313" key="4">
    <source>
        <dbReference type="Proteomes" id="UP000576645"/>
    </source>
</evidence>
<evidence type="ECO:0000313" key="3">
    <source>
        <dbReference type="EMBL" id="NOJ24509.1"/>
    </source>
</evidence>
<protein>
    <submittedName>
        <fullName evidence="3">Cytoskeleton protein RodZ</fullName>
    </submittedName>
</protein>
<proteinExistence type="predicted"/>
<dbReference type="Pfam" id="PF13464">
    <property type="entry name" value="RodZ_C"/>
    <property type="match status" value="1"/>
</dbReference>